<dbReference type="Proteomes" id="UP000053660">
    <property type="component" value="Unassembled WGS sequence"/>
</dbReference>
<feature type="compositionally biased region" description="Basic and acidic residues" evidence="1">
    <location>
        <begin position="1"/>
        <end position="33"/>
    </location>
</feature>
<sequence>QRERERERERDREREIYVRRDDSRDRLRDEVRTSPHASDYSSTSKYRYESHTREVSPQVVSTTRNESSSYTHPRRASFETRGAQDSASFSEETHRREASREYSAERYRSDSRNGYRVESPASTSTGILRNADPPRPESRSESLRSVQILRKTFG</sequence>
<dbReference type="EMBL" id="KN551331">
    <property type="protein sequence ID" value="KHJ92469.1"/>
    <property type="molecule type" value="Genomic_DNA"/>
</dbReference>
<name>A0A0B1T5F1_OESDE</name>
<proteinExistence type="predicted"/>
<reference evidence="2 3" key="1">
    <citation type="submission" date="2014-03" db="EMBL/GenBank/DDBJ databases">
        <title>Draft genome of the hookworm Oesophagostomum dentatum.</title>
        <authorList>
            <person name="Mitreva M."/>
        </authorList>
    </citation>
    <scope>NUCLEOTIDE SEQUENCE [LARGE SCALE GENOMIC DNA]</scope>
    <source>
        <strain evidence="2 3">OD-Hann</strain>
    </source>
</reference>
<accession>A0A0B1T5F1</accession>
<feature type="compositionally biased region" description="Polar residues" evidence="1">
    <location>
        <begin position="35"/>
        <end position="45"/>
    </location>
</feature>
<feature type="compositionally biased region" description="Basic and acidic residues" evidence="1">
    <location>
        <begin position="91"/>
        <end position="115"/>
    </location>
</feature>
<protein>
    <submittedName>
        <fullName evidence="2">Uncharacterized protein</fullName>
    </submittedName>
</protein>
<evidence type="ECO:0000313" key="3">
    <source>
        <dbReference type="Proteomes" id="UP000053660"/>
    </source>
</evidence>
<feature type="compositionally biased region" description="Polar residues" evidence="1">
    <location>
        <begin position="58"/>
        <end position="71"/>
    </location>
</feature>
<feature type="compositionally biased region" description="Basic and acidic residues" evidence="1">
    <location>
        <begin position="132"/>
        <end position="142"/>
    </location>
</feature>
<keyword evidence="3" id="KW-1185">Reference proteome</keyword>
<dbReference type="AlphaFoldDB" id="A0A0B1T5F1"/>
<organism evidence="2 3">
    <name type="scientific">Oesophagostomum dentatum</name>
    <name type="common">Nodular worm</name>
    <dbReference type="NCBI Taxonomy" id="61180"/>
    <lineage>
        <taxon>Eukaryota</taxon>
        <taxon>Metazoa</taxon>
        <taxon>Ecdysozoa</taxon>
        <taxon>Nematoda</taxon>
        <taxon>Chromadorea</taxon>
        <taxon>Rhabditida</taxon>
        <taxon>Rhabditina</taxon>
        <taxon>Rhabditomorpha</taxon>
        <taxon>Strongyloidea</taxon>
        <taxon>Strongylidae</taxon>
        <taxon>Oesophagostomum</taxon>
    </lineage>
</organism>
<gene>
    <name evidence="2" type="ORF">OESDEN_07643</name>
</gene>
<evidence type="ECO:0000256" key="1">
    <source>
        <dbReference type="SAM" id="MobiDB-lite"/>
    </source>
</evidence>
<feature type="non-terminal residue" evidence="2">
    <location>
        <position position="1"/>
    </location>
</feature>
<feature type="region of interest" description="Disordered" evidence="1">
    <location>
        <begin position="1"/>
        <end position="154"/>
    </location>
</feature>
<evidence type="ECO:0000313" key="2">
    <source>
        <dbReference type="EMBL" id="KHJ92469.1"/>
    </source>
</evidence>